<sequence length="218" mass="22519">MSNADSRVSVRPATAPDAADIAAIQVASLRSVARAVGGASVGIPSLEVQRAWNDTLSRTPPPGCSTMVALHGSRVVGFVVAQPAPSHHIDHAKAPDIPDGLELAALDVDERFRRSGHASRMLAAIVDTAREAGLSARSLQVWISPNDEARVRFFQSAGFAPAGLLRRLDVAGTPMTQHLWWAGLDSAGSGGGGRPNAQADSAGARGPEGCGHPAESTN</sequence>
<accession>A0ABY0V6V8</accession>
<dbReference type="Pfam" id="PF00583">
    <property type="entry name" value="Acetyltransf_1"/>
    <property type="match status" value="1"/>
</dbReference>
<keyword evidence="2" id="KW-0012">Acyltransferase</keyword>
<dbReference type="InterPro" id="IPR016181">
    <property type="entry name" value="Acyl_CoA_acyltransferase"/>
</dbReference>
<dbReference type="Proteomes" id="UP000198976">
    <property type="component" value="Chromosome I"/>
</dbReference>
<evidence type="ECO:0000313" key="6">
    <source>
        <dbReference type="Proteomes" id="UP000198976"/>
    </source>
</evidence>
<evidence type="ECO:0000256" key="2">
    <source>
        <dbReference type="ARBA" id="ARBA00023315"/>
    </source>
</evidence>
<reference evidence="5 6" key="1">
    <citation type="submission" date="2016-10" db="EMBL/GenBank/DDBJ databases">
        <authorList>
            <person name="Varghese N."/>
            <person name="Submissions S."/>
        </authorList>
    </citation>
    <scope>NUCLEOTIDE SEQUENCE [LARGE SCALE GENOMIC DNA]</scope>
    <source>
        <strain evidence="5 6">DSM 9169</strain>
    </source>
</reference>
<feature type="domain" description="N-acetyltransferase" evidence="4">
    <location>
        <begin position="8"/>
        <end position="180"/>
    </location>
</feature>
<name>A0ABY0V6V8_9ACTO</name>
<dbReference type="Gene3D" id="3.40.630.30">
    <property type="match status" value="1"/>
</dbReference>
<evidence type="ECO:0000313" key="5">
    <source>
        <dbReference type="EMBL" id="SDT90818.1"/>
    </source>
</evidence>
<protein>
    <submittedName>
        <fullName evidence="5">L-amino acid N-acyltransferase YncA</fullName>
    </submittedName>
</protein>
<evidence type="ECO:0000256" key="1">
    <source>
        <dbReference type="ARBA" id="ARBA00022679"/>
    </source>
</evidence>
<dbReference type="InterPro" id="IPR000182">
    <property type="entry name" value="GNAT_dom"/>
</dbReference>
<gene>
    <name evidence="5" type="ORF">SAMN04489714_0784</name>
</gene>
<keyword evidence="6" id="KW-1185">Reference proteome</keyword>
<dbReference type="InterPro" id="IPR050832">
    <property type="entry name" value="Bact_Acetyltransf"/>
</dbReference>
<keyword evidence="1" id="KW-0808">Transferase</keyword>
<feature type="region of interest" description="Disordered" evidence="3">
    <location>
        <begin position="188"/>
        <end position="218"/>
    </location>
</feature>
<dbReference type="PANTHER" id="PTHR43877">
    <property type="entry name" value="AMINOALKYLPHOSPHONATE N-ACETYLTRANSFERASE-RELATED-RELATED"/>
    <property type="match status" value="1"/>
</dbReference>
<evidence type="ECO:0000259" key="4">
    <source>
        <dbReference type="PROSITE" id="PS51186"/>
    </source>
</evidence>
<proteinExistence type="predicted"/>
<dbReference type="RefSeq" id="WP_092648456.1">
    <property type="nucleotide sequence ID" value="NZ_LT629792.1"/>
</dbReference>
<evidence type="ECO:0000256" key="3">
    <source>
        <dbReference type="SAM" id="MobiDB-lite"/>
    </source>
</evidence>
<dbReference type="EMBL" id="LT629792">
    <property type="protein sequence ID" value="SDT90818.1"/>
    <property type="molecule type" value="Genomic_DNA"/>
</dbReference>
<dbReference type="CDD" id="cd04301">
    <property type="entry name" value="NAT_SF"/>
    <property type="match status" value="1"/>
</dbReference>
<dbReference type="SUPFAM" id="SSF55729">
    <property type="entry name" value="Acyl-CoA N-acyltransferases (Nat)"/>
    <property type="match status" value="1"/>
</dbReference>
<dbReference type="PROSITE" id="PS51186">
    <property type="entry name" value="GNAT"/>
    <property type="match status" value="1"/>
</dbReference>
<organism evidence="5 6">
    <name type="scientific">Schaalia radingae</name>
    <dbReference type="NCBI Taxonomy" id="131110"/>
    <lineage>
        <taxon>Bacteria</taxon>
        <taxon>Bacillati</taxon>
        <taxon>Actinomycetota</taxon>
        <taxon>Actinomycetes</taxon>
        <taxon>Actinomycetales</taxon>
        <taxon>Actinomycetaceae</taxon>
        <taxon>Schaalia</taxon>
    </lineage>
</organism>